<gene>
    <name evidence="1" type="ORF">SAMN05421643_1328</name>
</gene>
<dbReference type="Proteomes" id="UP000199035">
    <property type="component" value="Unassembled WGS sequence"/>
</dbReference>
<sequence>MKFETHQFTSNILNILEDMFPSYAEDIFENSPLLIYLNIKTKSANKGSKSRGSFANHYALYVLIEDYINKGYFENNNKNYFNDYEGAQFTNLFKRQRELPFGQKLQNHAINSRLNDEFIKYFPTIKLKPIIRDTENQKYWIEENLLQVKINGKEFNLAKAILKIIDAYVETKKESFQKFLDACLEIHHLNDTNKSQAYEFIKELIGVSVDARIFEIVSFAILKEKYANESIFIGETLSSVKEESLTLYKTGRTNANDGGIDFVMKPIGRFYQVTETIDVNKYFLDIDKVQKFPITFVIKSDKESTEIKQQIQEQATQKYKVPSIINKYMSCIEEIINVNDLMNIFNNINEKGKIQPVINEIIIQSKVEFNYQEDEIEELLEATKENLEISLDSIEEDEE</sequence>
<evidence type="ECO:0000313" key="2">
    <source>
        <dbReference type="Proteomes" id="UP000199035"/>
    </source>
</evidence>
<dbReference type="STRING" id="595670.SAMN05421643_1328"/>
<accession>A0A1H3MVX5</accession>
<organism evidence="1 2">
    <name type="scientific">Acinetobacter kyonggiensis</name>
    <dbReference type="NCBI Taxonomy" id="595670"/>
    <lineage>
        <taxon>Bacteria</taxon>
        <taxon>Pseudomonadati</taxon>
        <taxon>Pseudomonadota</taxon>
        <taxon>Gammaproteobacteria</taxon>
        <taxon>Moraxellales</taxon>
        <taxon>Moraxellaceae</taxon>
        <taxon>Acinetobacter</taxon>
    </lineage>
</organism>
<evidence type="ECO:0000313" key="1">
    <source>
        <dbReference type="EMBL" id="SDY80614.1"/>
    </source>
</evidence>
<proteinExistence type="predicted"/>
<dbReference type="RefSeq" id="WP_092692524.1">
    <property type="nucleotide sequence ID" value="NZ_FNPK01000032.1"/>
</dbReference>
<evidence type="ECO:0008006" key="3">
    <source>
        <dbReference type="Google" id="ProtNLM"/>
    </source>
</evidence>
<name>A0A1H3MVX5_9GAMM</name>
<dbReference type="EMBL" id="FNPK01000032">
    <property type="protein sequence ID" value="SDY80614.1"/>
    <property type="molecule type" value="Genomic_DNA"/>
</dbReference>
<dbReference type="AlphaFoldDB" id="A0A1H3MVX5"/>
<keyword evidence="2" id="KW-1185">Reference proteome</keyword>
<reference evidence="2" key="1">
    <citation type="submission" date="2016-10" db="EMBL/GenBank/DDBJ databases">
        <authorList>
            <person name="Varghese N."/>
            <person name="Submissions S."/>
        </authorList>
    </citation>
    <scope>NUCLEOTIDE SEQUENCE [LARGE SCALE GENOMIC DNA]</scope>
    <source>
        <strain evidence="2">ANC 5109</strain>
    </source>
</reference>
<protein>
    <recommendedName>
        <fullName evidence="3">Restriction endonuclease</fullName>
    </recommendedName>
</protein>